<evidence type="ECO:0000313" key="2">
    <source>
        <dbReference type="Proteomes" id="UP001164909"/>
    </source>
</evidence>
<dbReference type="PANTHER" id="PTHR31118">
    <property type="entry name" value="CYCLASE-LIKE PROTEIN 2"/>
    <property type="match status" value="1"/>
</dbReference>
<reference evidence="1" key="1">
    <citation type="submission" date="2022-12" db="EMBL/GenBank/DDBJ databases">
        <authorList>
            <person name="Bing R.G."/>
            <person name="Willard D.J."/>
            <person name="Manesh M.J.H."/>
            <person name="Laemthong T."/>
            <person name="Crosby J.R."/>
            <person name="Kelly R.M."/>
        </authorList>
    </citation>
    <scope>NUCLEOTIDE SEQUENCE</scope>
    <source>
        <strain evidence="1">DSM 8990</strain>
    </source>
</reference>
<sequence>MRIIDVTLEISNEMVSFPGDPRVEIAKVLDIKKGDIATVSKLMLSSHTATHIDAPAHFIKDGLTVDRLLLENLMGKVKVIDAIDEDRINREFLSKKEIGDAKAVFFKTRNSQYLHSKSFYHSYVSLSLDAAEYLIEKGVKVVGIDYLSIEEYASVDYPVHKTLLSREVVIVEGLNLLNVSEGEYSFVALPLKIKGCDGAPARVVLIEE</sequence>
<dbReference type="InterPro" id="IPR037175">
    <property type="entry name" value="KFase_sf"/>
</dbReference>
<accession>A0ABY7BQW2</accession>
<evidence type="ECO:0000313" key="1">
    <source>
        <dbReference type="EMBL" id="WAM34322.1"/>
    </source>
</evidence>
<dbReference type="Pfam" id="PF04199">
    <property type="entry name" value="Cyclase"/>
    <property type="match status" value="1"/>
</dbReference>
<name>A0ABY7BQW2_9FIRM</name>
<proteinExistence type="predicted"/>
<dbReference type="SUPFAM" id="SSF102198">
    <property type="entry name" value="Putative cyclase"/>
    <property type="match status" value="1"/>
</dbReference>
<organism evidence="1 2">
    <name type="scientific">Caldicellulosiruptor morganii</name>
    <dbReference type="NCBI Taxonomy" id="1387555"/>
    <lineage>
        <taxon>Bacteria</taxon>
        <taxon>Bacillati</taxon>
        <taxon>Bacillota</taxon>
        <taxon>Bacillota incertae sedis</taxon>
        <taxon>Caldicellulosiruptorales</taxon>
        <taxon>Caldicellulosiruptoraceae</taxon>
        <taxon>Caldicellulosiruptor</taxon>
    </lineage>
</organism>
<dbReference type="Proteomes" id="UP001164909">
    <property type="component" value="Chromosome"/>
</dbReference>
<dbReference type="Gene3D" id="3.50.30.50">
    <property type="entry name" value="Putative cyclase"/>
    <property type="match status" value="1"/>
</dbReference>
<dbReference type="RefSeq" id="WP_045170363.1">
    <property type="nucleotide sequence ID" value="NZ_CP113865.1"/>
</dbReference>
<keyword evidence="2" id="KW-1185">Reference proteome</keyword>
<dbReference type="PANTHER" id="PTHR31118:SF12">
    <property type="entry name" value="CYCLASE-LIKE PROTEIN 2"/>
    <property type="match status" value="1"/>
</dbReference>
<protein>
    <submittedName>
        <fullName evidence="1">Cyclase family protein</fullName>
    </submittedName>
</protein>
<dbReference type="EMBL" id="CP113865">
    <property type="protein sequence ID" value="WAM34322.1"/>
    <property type="molecule type" value="Genomic_DNA"/>
</dbReference>
<dbReference type="InterPro" id="IPR007325">
    <property type="entry name" value="KFase/CYL"/>
</dbReference>
<gene>
    <name evidence="1" type="ORF">OTK00_000506</name>
</gene>